<dbReference type="AlphaFoldDB" id="A0AAI8YL68"/>
<accession>A0AAI8YL68</accession>
<comment type="caution">
    <text evidence="2">The sequence shown here is derived from an EMBL/GenBank/DDBJ whole genome shotgun (WGS) entry which is preliminary data.</text>
</comment>
<dbReference type="EMBL" id="CAUWAG010000012">
    <property type="protein sequence ID" value="CAJ2508943.1"/>
    <property type="molecule type" value="Genomic_DNA"/>
</dbReference>
<dbReference type="Proteomes" id="UP001295740">
    <property type="component" value="Unassembled WGS sequence"/>
</dbReference>
<protein>
    <submittedName>
        <fullName evidence="2">Uu.00g139690.m01.CDS01</fullName>
    </submittedName>
</protein>
<proteinExistence type="predicted"/>
<feature type="region of interest" description="Disordered" evidence="1">
    <location>
        <begin position="19"/>
        <end position="46"/>
    </location>
</feature>
<dbReference type="InterPro" id="IPR046341">
    <property type="entry name" value="SET_dom_sf"/>
</dbReference>
<dbReference type="SUPFAM" id="SSF82199">
    <property type="entry name" value="SET domain"/>
    <property type="match status" value="1"/>
</dbReference>
<sequence>MKLEISRRHKILYPNYTYQPKQIKNDDEEPKKASKSDTSTKAKNAAISDEDLHTEIVMPAYDHEDMTNKVTAEYNTYIIDPSGYEESAELDSMTVRGLNDHLDGCLQSSPTVTSITGLRACFRVCIHFRGETRDSRLEYMLVLFRIRRGGRALPFHPRPEAEDHCHLGQQGTALRATRDIRKGEKITISYIPRDDSHAASQVKRLQAEHGGPRGQVDAMMRKMQQLQQGDMDLGNGNQSFHGKPAGSRSGNEAVAESNPVDYEASIDLNAITRRQMAAVISAYRYDVL</sequence>
<organism evidence="2 3">
    <name type="scientific">Anthostomella pinea</name>
    <dbReference type="NCBI Taxonomy" id="933095"/>
    <lineage>
        <taxon>Eukaryota</taxon>
        <taxon>Fungi</taxon>
        <taxon>Dikarya</taxon>
        <taxon>Ascomycota</taxon>
        <taxon>Pezizomycotina</taxon>
        <taxon>Sordariomycetes</taxon>
        <taxon>Xylariomycetidae</taxon>
        <taxon>Xylariales</taxon>
        <taxon>Xylariaceae</taxon>
        <taxon>Anthostomella</taxon>
    </lineage>
</organism>
<feature type="region of interest" description="Disordered" evidence="1">
    <location>
        <begin position="230"/>
        <end position="255"/>
    </location>
</feature>
<gene>
    <name evidence="2" type="ORF">KHLLAP_LOCUS9411</name>
</gene>
<evidence type="ECO:0000313" key="2">
    <source>
        <dbReference type="EMBL" id="CAJ2508943.1"/>
    </source>
</evidence>
<reference evidence="2" key="1">
    <citation type="submission" date="2023-10" db="EMBL/GenBank/DDBJ databases">
        <authorList>
            <person name="Hackl T."/>
        </authorList>
    </citation>
    <scope>NUCLEOTIDE SEQUENCE</scope>
</reference>
<evidence type="ECO:0000313" key="3">
    <source>
        <dbReference type="Proteomes" id="UP001295740"/>
    </source>
</evidence>
<evidence type="ECO:0000256" key="1">
    <source>
        <dbReference type="SAM" id="MobiDB-lite"/>
    </source>
</evidence>
<feature type="compositionally biased region" description="Basic and acidic residues" evidence="1">
    <location>
        <begin position="23"/>
        <end position="40"/>
    </location>
</feature>
<name>A0AAI8YL68_9PEZI</name>
<keyword evidence="3" id="KW-1185">Reference proteome</keyword>